<organism evidence="11 12">
    <name type="scientific">Flavobacterium omnivorum</name>
    <dbReference type="NCBI Taxonomy" id="178355"/>
    <lineage>
        <taxon>Bacteria</taxon>
        <taxon>Pseudomonadati</taxon>
        <taxon>Bacteroidota</taxon>
        <taxon>Flavobacteriia</taxon>
        <taxon>Flavobacteriales</taxon>
        <taxon>Flavobacteriaceae</taxon>
        <taxon>Flavobacterium</taxon>
    </lineage>
</organism>
<feature type="region of interest" description="Disordered" evidence="8">
    <location>
        <begin position="504"/>
        <end position="536"/>
    </location>
</feature>
<dbReference type="Pfam" id="PF02781">
    <property type="entry name" value="G6PD_C"/>
    <property type="match status" value="1"/>
</dbReference>
<dbReference type="InterPro" id="IPR036291">
    <property type="entry name" value="NAD(P)-bd_dom_sf"/>
</dbReference>
<dbReference type="HAMAP" id="MF_00966">
    <property type="entry name" value="G6PD"/>
    <property type="match status" value="1"/>
</dbReference>
<evidence type="ECO:0000313" key="12">
    <source>
        <dbReference type="Proteomes" id="UP000199274"/>
    </source>
</evidence>
<dbReference type="GO" id="GO:0006006">
    <property type="term" value="P:glucose metabolic process"/>
    <property type="evidence" value="ECO:0007669"/>
    <property type="project" value="UniProtKB-KW"/>
</dbReference>
<feature type="binding site" evidence="7">
    <location>
        <position position="186"/>
    </location>
    <ligand>
        <name>substrate</name>
    </ligand>
</feature>
<dbReference type="PANTHER" id="PTHR23429:SF0">
    <property type="entry name" value="GLUCOSE-6-PHOSPHATE 1-DEHYDROGENASE"/>
    <property type="match status" value="1"/>
</dbReference>
<dbReference type="RefSeq" id="WP_091256767.1">
    <property type="nucleotide sequence ID" value="NZ_FNDB01000004.1"/>
</dbReference>
<feature type="binding site" evidence="7">
    <location>
        <position position="353"/>
    </location>
    <ligand>
        <name>substrate</name>
    </ligand>
</feature>
<evidence type="ECO:0000256" key="8">
    <source>
        <dbReference type="SAM" id="MobiDB-lite"/>
    </source>
</evidence>
<dbReference type="SUPFAM" id="SSF55347">
    <property type="entry name" value="Glyceraldehyde-3-phosphate dehydrogenase-like, C-terminal domain"/>
    <property type="match status" value="1"/>
</dbReference>
<comment type="function">
    <text evidence="7">Catalyzes the oxidation of glucose 6-phosphate to 6-phosphogluconolactone.</text>
</comment>
<dbReference type="UniPathway" id="UPA00115">
    <property type="reaction ID" value="UER00408"/>
</dbReference>
<dbReference type="AlphaFoldDB" id="A0A1G8A3K4"/>
<sequence>MDNLDTIKPTIILVFGATGDLAKRKLFPAFYNLYLDGRMPENFEIIALGRKKSSDALYRSHVSENLTEFSRNKITSKKEFEQFASHISYLQNDIDKEESYLLMKQKLDAIDSAFGARANRLFYLSIAPSFIETISNNIKKLDLAANPDQDRIIIEKPFGYDKSSAELLNKLLARTFEEEQIYRIDHYLGKETVQNILAFRFGNSMFEPLWNRNFIDSVQITVAEEVGVEDRGGFYEGAGALRDMIQNHLMQILTMVAMEAPTSLQADEVRNRKADVLKAIRRITPEEVNHYTVRGQYDKASVNGKTIPGYLQEKGVDAKSTTETFVAMKFYLDNWRWQGVPFYVRTGKRMKEKQSSIVIQFKPVPHSTFSFGKEGMMPNRLIINIQPAMDIRLQFMTKKQGLSLSLKPAEMVFDYFSCSTQATEAYETLLLDALQGDPTLFMRSDQVEEAWDVVTSIQDAWENDKFSSLHKYEAGSWGPEAANELLARQGHSWASNTLDAEEEKLRKKAEKADKAEKNKKAVQTKQVEVAADGKNF</sequence>
<dbReference type="NCBIfam" id="TIGR00871">
    <property type="entry name" value="zwf"/>
    <property type="match status" value="1"/>
</dbReference>
<keyword evidence="5 7" id="KW-0560">Oxidoreductase</keyword>
<evidence type="ECO:0000256" key="4">
    <source>
        <dbReference type="ARBA" id="ARBA00022857"/>
    </source>
</evidence>
<dbReference type="NCBIfam" id="NF009492">
    <property type="entry name" value="PRK12853.1-3"/>
    <property type="match status" value="1"/>
</dbReference>
<comment type="pathway">
    <text evidence="1 7">Carbohydrate degradation; pentose phosphate pathway; D-ribulose 5-phosphate from D-glucose 6-phosphate (oxidative stage): step 1/3.</text>
</comment>
<dbReference type="EC" id="1.1.1.49" evidence="7"/>
<evidence type="ECO:0000256" key="1">
    <source>
        <dbReference type="ARBA" id="ARBA00004937"/>
    </source>
</evidence>
<comment type="catalytic activity">
    <reaction evidence="7">
        <text>D-glucose 6-phosphate + NADP(+) = 6-phospho-D-glucono-1,5-lactone + NADPH + H(+)</text>
        <dbReference type="Rhea" id="RHEA:15841"/>
        <dbReference type="ChEBI" id="CHEBI:15378"/>
        <dbReference type="ChEBI" id="CHEBI:57783"/>
        <dbReference type="ChEBI" id="CHEBI:57955"/>
        <dbReference type="ChEBI" id="CHEBI:58349"/>
        <dbReference type="ChEBI" id="CHEBI:61548"/>
        <dbReference type="EC" id="1.1.1.49"/>
    </reaction>
</comment>
<feature type="binding site" evidence="7">
    <location>
        <begin position="93"/>
        <end position="94"/>
    </location>
    <ligand>
        <name>NADP(+)</name>
        <dbReference type="ChEBI" id="CHEBI:58349"/>
    </ligand>
</feature>
<dbReference type="InterPro" id="IPR022675">
    <property type="entry name" value="G6P_DH_C"/>
</dbReference>
<dbReference type="OrthoDB" id="9802739at2"/>
<accession>A0A1G8A3K4</accession>
<evidence type="ECO:0000256" key="6">
    <source>
        <dbReference type="ARBA" id="ARBA00023277"/>
    </source>
</evidence>
<evidence type="ECO:0000259" key="9">
    <source>
        <dbReference type="Pfam" id="PF00479"/>
    </source>
</evidence>
<dbReference type="Pfam" id="PF00479">
    <property type="entry name" value="G6PD_N"/>
    <property type="match status" value="1"/>
</dbReference>
<feature type="binding site" evidence="7">
    <location>
        <position position="224"/>
    </location>
    <ligand>
        <name>substrate</name>
    </ligand>
</feature>
<name>A0A1G8A3K4_9FLAO</name>
<evidence type="ECO:0000256" key="3">
    <source>
        <dbReference type="ARBA" id="ARBA00022526"/>
    </source>
</evidence>
<dbReference type="SUPFAM" id="SSF51735">
    <property type="entry name" value="NAD(P)-binding Rossmann-fold domains"/>
    <property type="match status" value="1"/>
</dbReference>
<keyword evidence="3 7" id="KW-0313">Glucose metabolism</keyword>
<reference evidence="12" key="1">
    <citation type="submission" date="2016-10" db="EMBL/GenBank/DDBJ databases">
        <authorList>
            <person name="Varghese N."/>
            <person name="Submissions S."/>
        </authorList>
    </citation>
    <scope>NUCLEOTIDE SEQUENCE [LARGE SCALE GENOMIC DNA]</scope>
    <source>
        <strain evidence="12">CGMCC 1.2747</strain>
    </source>
</reference>
<feature type="binding site" evidence="7">
    <location>
        <begin position="16"/>
        <end position="23"/>
    </location>
    <ligand>
        <name>NADP(+)</name>
        <dbReference type="ChEBI" id="CHEBI:58349"/>
    </ligand>
</feature>
<feature type="active site" description="Proton acceptor" evidence="7">
    <location>
        <position position="248"/>
    </location>
</feature>
<keyword evidence="12" id="KW-1185">Reference proteome</keyword>
<dbReference type="PANTHER" id="PTHR23429">
    <property type="entry name" value="GLUCOSE-6-PHOSPHATE 1-DEHYDROGENASE G6PD"/>
    <property type="match status" value="1"/>
</dbReference>
<feature type="domain" description="Glucose-6-phosphate dehydrogenase C-terminal" evidence="10">
    <location>
        <begin position="197"/>
        <end position="493"/>
    </location>
</feature>
<feature type="binding site" evidence="7">
    <location>
        <position position="50"/>
    </location>
    <ligand>
        <name>NADP(+)</name>
        <dbReference type="ChEBI" id="CHEBI:58349"/>
    </ligand>
</feature>
<gene>
    <name evidence="7" type="primary">zwf</name>
    <name evidence="11" type="ORF">SAMN04488062_104311</name>
</gene>
<feature type="compositionally biased region" description="Basic and acidic residues" evidence="8">
    <location>
        <begin position="510"/>
        <end position="519"/>
    </location>
</feature>
<dbReference type="InterPro" id="IPR019796">
    <property type="entry name" value="G6P_DH_AS"/>
</dbReference>
<dbReference type="STRING" id="178355.SAMN04488062_104311"/>
<dbReference type="Gene3D" id="3.30.360.10">
    <property type="entry name" value="Dihydrodipicolinate Reductase, domain 2"/>
    <property type="match status" value="1"/>
</dbReference>
<dbReference type="Gene3D" id="3.40.50.720">
    <property type="entry name" value="NAD(P)-binding Rossmann-like Domain"/>
    <property type="match status" value="1"/>
</dbReference>
<evidence type="ECO:0000313" key="11">
    <source>
        <dbReference type="EMBL" id="SDH15514.1"/>
    </source>
</evidence>
<feature type="binding site" evidence="7">
    <location>
        <position position="348"/>
    </location>
    <ligand>
        <name>substrate</name>
    </ligand>
</feature>
<dbReference type="GO" id="GO:0050661">
    <property type="term" value="F:NADP binding"/>
    <property type="evidence" value="ECO:0007669"/>
    <property type="project" value="UniProtKB-UniRule"/>
</dbReference>
<proteinExistence type="inferred from homology"/>
<keyword evidence="4 7" id="KW-0521">NADP</keyword>
<keyword evidence="6 7" id="KW-0119">Carbohydrate metabolism</keyword>
<feature type="binding site" evidence="7">
    <location>
        <position position="190"/>
    </location>
    <ligand>
        <name>substrate</name>
    </ligand>
</feature>
<feature type="domain" description="Glucose-6-phosphate dehydrogenase NAD-binding" evidence="9">
    <location>
        <begin position="14"/>
        <end position="195"/>
    </location>
</feature>
<evidence type="ECO:0000256" key="5">
    <source>
        <dbReference type="ARBA" id="ARBA00023002"/>
    </source>
</evidence>
<dbReference type="InterPro" id="IPR001282">
    <property type="entry name" value="G6P_DH"/>
</dbReference>
<evidence type="ECO:0000256" key="2">
    <source>
        <dbReference type="ARBA" id="ARBA00009975"/>
    </source>
</evidence>
<evidence type="ECO:0000259" key="10">
    <source>
        <dbReference type="Pfam" id="PF02781"/>
    </source>
</evidence>
<feature type="binding site" evidence="7">
    <location>
        <position position="156"/>
    </location>
    <ligand>
        <name>NADP(+)</name>
        <dbReference type="ChEBI" id="CHEBI:58349"/>
    </ligand>
</feature>
<dbReference type="GO" id="GO:0009051">
    <property type="term" value="P:pentose-phosphate shunt, oxidative branch"/>
    <property type="evidence" value="ECO:0007669"/>
    <property type="project" value="TreeGrafter"/>
</dbReference>
<feature type="binding site" evidence="7">
    <location>
        <position position="243"/>
    </location>
    <ligand>
        <name>substrate</name>
    </ligand>
</feature>
<protein>
    <recommendedName>
        <fullName evidence="7">Glucose-6-phosphate 1-dehydrogenase</fullName>
        <shortName evidence="7">G6PD</shortName>
        <ecNumber evidence="7">1.1.1.49</ecNumber>
    </recommendedName>
</protein>
<dbReference type="InterPro" id="IPR022674">
    <property type="entry name" value="G6P_DH_NAD-bd"/>
</dbReference>
<dbReference type="Proteomes" id="UP000199274">
    <property type="component" value="Unassembled WGS sequence"/>
</dbReference>
<dbReference type="GO" id="GO:0005829">
    <property type="term" value="C:cytosol"/>
    <property type="evidence" value="ECO:0007669"/>
    <property type="project" value="TreeGrafter"/>
</dbReference>
<evidence type="ECO:0000256" key="7">
    <source>
        <dbReference type="HAMAP-Rule" id="MF_00966"/>
    </source>
</evidence>
<dbReference type="PROSITE" id="PS00069">
    <property type="entry name" value="G6P_DEHYDROGENASE"/>
    <property type="match status" value="1"/>
</dbReference>
<dbReference type="PIRSF" id="PIRSF000110">
    <property type="entry name" value="G6PD"/>
    <property type="match status" value="1"/>
</dbReference>
<dbReference type="PRINTS" id="PR00079">
    <property type="entry name" value="G6PDHDRGNASE"/>
</dbReference>
<comment type="similarity">
    <text evidence="2 7">Belongs to the glucose-6-phosphate dehydrogenase family.</text>
</comment>
<dbReference type="EMBL" id="FNDB01000004">
    <property type="protein sequence ID" value="SDH15514.1"/>
    <property type="molecule type" value="Genomic_DNA"/>
</dbReference>
<dbReference type="GO" id="GO:0004345">
    <property type="term" value="F:glucose-6-phosphate dehydrogenase activity"/>
    <property type="evidence" value="ECO:0007669"/>
    <property type="project" value="UniProtKB-UniRule"/>
</dbReference>